<keyword evidence="3" id="KW-1185">Reference proteome</keyword>
<dbReference type="RefSeq" id="WP_268114918.1">
    <property type="nucleotide sequence ID" value="NZ_CP113524.1"/>
</dbReference>
<name>A0ABY7AA20_9FIRM</name>
<accession>A0ABY7AA20</accession>
<gene>
    <name evidence="2" type="ORF">OW255_18460</name>
</gene>
<dbReference type="Proteomes" id="UP001163115">
    <property type="component" value="Chromosome"/>
</dbReference>
<dbReference type="PROSITE" id="PS51257">
    <property type="entry name" value="PROKAR_LIPOPROTEIN"/>
    <property type="match status" value="1"/>
</dbReference>
<protein>
    <recommendedName>
        <fullName evidence="4">Lipoprotein</fullName>
    </recommendedName>
</protein>
<evidence type="ECO:0000256" key="1">
    <source>
        <dbReference type="SAM" id="Coils"/>
    </source>
</evidence>
<dbReference type="EMBL" id="CP113524">
    <property type="protein sequence ID" value="WAJ23520.1"/>
    <property type="molecule type" value="Genomic_DNA"/>
</dbReference>
<evidence type="ECO:0000313" key="2">
    <source>
        <dbReference type="EMBL" id="WAJ23520.1"/>
    </source>
</evidence>
<reference evidence="2" key="1">
    <citation type="submission" date="2022-11" db="EMBL/GenBank/DDBJ databases">
        <title>Lacrimispora xylanolytica sy1, complete genome.</title>
        <authorList>
            <person name="Choi S."/>
        </authorList>
    </citation>
    <scope>NUCLEOTIDE SEQUENCE</scope>
    <source>
        <strain evidence="2">Sy1</strain>
    </source>
</reference>
<feature type="coiled-coil region" evidence="1">
    <location>
        <begin position="34"/>
        <end position="62"/>
    </location>
</feature>
<evidence type="ECO:0000313" key="3">
    <source>
        <dbReference type="Proteomes" id="UP001163115"/>
    </source>
</evidence>
<keyword evidence="1" id="KW-0175">Coiled coil</keyword>
<organism evidence="2 3">
    <name type="scientific">Lacrimispora xylanolytica</name>
    <dbReference type="NCBI Taxonomy" id="29375"/>
    <lineage>
        <taxon>Bacteria</taxon>
        <taxon>Bacillati</taxon>
        <taxon>Bacillota</taxon>
        <taxon>Clostridia</taxon>
        <taxon>Lachnospirales</taxon>
        <taxon>Lachnospiraceae</taxon>
        <taxon>Lacrimispora</taxon>
    </lineage>
</organism>
<proteinExistence type="predicted"/>
<sequence length="284" mass="32232">MKKKMGLLGFVFFSCILIGGCGKKADGESYTVTVEQTQEQTQEQKQEKKQELETEISTKETLSISNTEETKVKDDSITMLVYTEAPNKNSSVEIQYPQFKNNDALNAMVYDKVQSLAQIDTSLFSSDARLNIDYQADVTLNNNKVVSIIFWGPSSIDDAAYSTNNLITMNVDLHSMKELNLKDLYTTNADFQAVFFEKAMFPENPVTSYDKASFPEMLKLQSPEYQTVDPFSIEGNVKFFLKPDGIVFSLPAVHATGSDHFEAQLKYSDIQQFYLLKQNLWENR</sequence>
<evidence type="ECO:0008006" key="4">
    <source>
        <dbReference type="Google" id="ProtNLM"/>
    </source>
</evidence>